<accession>A0A6A7CCX7</accession>
<dbReference type="InterPro" id="IPR039535">
    <property type="entry name" value="ASST-like"/>
</dbReference>
<evidence type="ECO:0000256" key="1">
    <source>
        <dbReference type="SAM" id="Phobius"/>
    </source>
</evidence>
<dbReference type="InterPro" id="IPR053143">
    <property type="entry name" value="Arylsulfate_ST"/>
</dbReference>
<dbReference type="Pfam" id="PF14269">
    <property type="entry name" value="Arylsulfotran_2"/>
    <property type="match status" value="1"/>
</dbReference>
<reference evidence="3" key="1">
    <citation type="journal article" date="2020" name="Stud. Mycol.">
        <title>101 Dothideomycetes genomes: a test case for predicting lifestyles and emergence of pathogens.</title>
        <authorList>
            <person name="Haridas S."/>
            <person name="Albert R."/>
            <person name="Binder M."/>
            <person name="Bloem J."/>
            <person name="Labutti K."/>
            <person name="Salamov A."/>
            <person name="Andreopoulos B."/>
            <person name="Baker S."/>
            <person name="Barry K."/>
            <person name="Bills G."/>
            <person name="Bluhm B."/>
            <person name="Cannon C."/>
            <person name="Castanera R."/>
            <person name="Culley D."/>
            <person name="Daum C."/>
            <person name="Ezra D."/>
            <person name="Gonzalez J."/>
            <person name="Henrissat B."/>
            <person name="Kuo A."/>
            <person name="Liang C."/>
            <person name="Lipzen A."/>
            <person name="Lutzoni F."/>
            <person name="Magnuson J."/>
            <person name="Mondo S."/>
            <person name="Nolan M."/>
            <person name="Ohm R."/>
            <person name="Pangilinan J."/>
            <person name="Park H.-J."/>
            <person name="Ramirez L."/>
            <person name="Alfaro M."/>
            <person name="Sun H."/>
            <person name="Tritt A."/>
            <person name="Yoshinaga Y."/>
            <person name="Zwiers L.-H."/>
            <person name="Turgeon B."/>
            <person name="Goodwin S."/>
            <person name="Spatafora J."/>
            <person name="Crous P."/>
            <person name="Grigoriev I."/>
        </authorList>
    </citation>
    <scope>NUCLEOTIDE SEQUENCE</scope>
    <source>
        <strain evidence="3">CBS 480.64</strain>
    </source>
</reference>
<dbReference type="PANTHER" id="PTHR35340">
    <property type="entry name" value="PQQ ENZYME REPEAT PROTEIN-RELATED"/>
    <property type="match status" value="1"/>
</dbReference>
<dbReference type="Proteomes" id="UP000799421">
    <property type="component" value="Unassembled WGS sequence"/>
</dbReference>
<dbReference type="PANTHER" id="PTHR35340:SF5">
    <property type="entry name" value="ASST-DOMAIN-CONTAINING PROTEIN"/>
    <property type="match status" value="1"/>
</dbReference>
<organism evidence="3 4">
    <name type="scientific">Piedraia hortae CBS 480.64</name>
    <dbReference type="NCBI Taxonomy" id="1314780"/>
    <lineage>
        <taxon>Eukaryota</taxon>
        <taxon>Fungi</taxon>
        <taxon>Dikarya</taxon>
        <taxon>Ascomycota</taxon>
        <taxon>Pezizomycotina</taxon>
        <taxon>Dothideomycetes</taxon>
        <taxon>Dothideomycetidae</taxon>
        <taxon>Capnodiales</taxon>
        <taxon>Piedraiaceae</taxon>
        <taxon>Piedraia</taxon>
    </lineage>
</organism>
<keyword evidence="1" id="KW-0812">Transmembrane</keyword>
<dbReference type="OrthoDB" id="5427350at2759"/>
<keyword evidence="1" id="KW-1133">Transmembrane helix</keyword>
<dbReference type="SUPFAM" id="SSF50998">
    <property type="entry name" value="Quinoprotein alcohol dehydrogenase-like"/>
    <property type="match status" value="1"/>
</dbReference>
<sequence>MLASLLVSCLLSLALANPVPGSPPHYNAAFDNGSYGYYPVRSYTTDDLISPRTNFRQWDPRCDDGRMYFISPRGWSLSLPGPMILDSRGDLVWSHHYENEFGGQAYNFMVQEYKGENYLTFWLGDDRVRGHGSGSYYMLNASYDVVHRVSAANGLTADLHEFLITPEGTALMTMYEIVPYDVTTLREFAPNEEDPNYIWDCLFQEIRIGTGELLFEWRASEHVDVTETYHNIGEGGTKSDPFDWFHINSVEKDALGNYLISARYTHNVMYIDGRDGHLIWQLGGKNNYFMDMSNGYGLNFAWQHHAQFVSPQIFPNMYTPPAKEPGVTTQLLSLFDNAAEDNNYEYGLTYSRGLLLELTYPDDANYTALEDLAQQSSSQIKGNYSDPELNIAKILAINGSDPNYQVRVIQSYENPERVRSSSQGSMQLIPRDGQDAQVLVGFGLNAVWTEFQADGNVLCDAHFAAATSWERGDVSSYRVYKFIWKGKPQTKPRMEISDDEAEVYVSWNGATDVAEWVLQSADAAPTSERSWADVARKHRQGFETTISIPRGGVSRARFLRMIALGRQGQRLNYGSSEIIDRKSSPTEVMGQLHARIEPLGPVRMLFLLVAMSGGIIVVWSLFSICCDLR</sequence>
<keyword evidence="1" id="KW-0472">Membrane</keyword>
<evidence type="ECO:0008006" key="5">
    <source>
        <dbReference type="Google" id="ProtNLM"/>
    </source>
</evidence>
<evidence type="ECO:0000256" key="2">
    <source>
        <dbReference type="SAM" id="SignalP"/>
    </source>
</evidence>
<feature type="signal peptide" evidence="2">
    <location>
        <begin position="1"/>
        <end position="16"/>
    </location>
</feature>
<keyword evidence="4" id="KW-1185">Reference proteome</keyword>
<evidence type="ECO:0000313" key="4">
    <source>
        <dbReference type="Proteomes" id="UP000799421"/>
    </source>
</evidence>
<gene>
    <name evidence="3" type="ORF">K470DRAFT_253934</name>
</gene>
<proteinExistence type="predicted"/>
<dbReference type="InterPro" id="IPR011047">
    <property type="entry name" value="Quinoprotein_ADH-like_sf"/>
</dbReference>
<feature type="chain" id="PRO_5025657850" description="ASST-domain-containing protein" evidence="2">
    <location>
        <begin position="17"/>
        <end position="629"/>
    </location>
</feature>
<name>A0A6A7CCX7_9PEZI</name>
<dbReference type="EMBL" id="MU005957">
    <property type="protein sequence ID" value="KAF2864268.1"/>
    <property type="molecule type" value="Genomic_DNA"/>
</dbReference>
<keyword evidence="2" id="KW-0732">Signal</keyword>
<dbReference type="AlphaFoldDB" id="A0A6A7CCX7"/>
<feature type="transmembrane region" description="Helical" evidence="1">
    <location>
        <begin position="604"/>
        <end position="626"/>
    </location>
</feature>
<evidence type="ECO:0000313" key="3">
    <source>
        <dbReference type="EMBL" id="KAF2864268.1"/>
    </source>
</evidence>
<protein>
    <recommendedName>
        <fullName evidence="5">ASST-domain-containing protein</fullName>
    </recommendedName>
</protein>